<feature type="binding site" evidence="7">
    <location>
        <position position="24"/>
    </location>
    <ligand>
        <name>Zn(2+)</name>
        <dbReference type="ChEBI" id="CHEBI:29105"/>
        <label>1</label>
    </ligand>
</feature>
<dbReference type="PROSITE" id="PS00466">
    <property type="entry name" value="ZF_TFIIS_1"/>
    <property type="match status" value="1"/>
</dbReference>
<evidence type="ECO:0000313" key="11">
    <source>
        <dbReference type="EMBL" id="QKQ99454.1"/>
    </source>
</evidence>
<sequence>MKFCPKCKSMMTPRKVNGKSVYRCIKCGYEEEAVKSDVISSKIKHSEHERMIVIETEMPTGTQRMKGVVCPNCKNDEVYFWMLQTRAADEPPTRFYKCTSCGKVWREYE</sequence>
<dbReference type="Gene3D" id="2.20.25.10">
    <property type="match status" value="2"/>
</dbReference>
<evidence type="ECO:0000256" key="3">
    <source>
        <dbReference type="ARBA" id="ARBA00022833"/>
    </source>
</evidence>
<dbReference type="Pfam" id="PF02150">
    <property type="entry name" value="Zn_ribbon_RPB9"/>
    <property type="match status" value="1"/>
</dbReference>
<dbReference type="InterPro" id="IPR001529">
    <property type="entry name" value="Zn_ribbon_RPB9"/>
</dbReference>
<feature type="binding site" evidence="7">
    <location>
        <position position="27"/>
    </location>
    <ligand>
        <name>Zn(2+)</name>
        <dbReference type="ChEBI" id="CHEBI:29105"/>
        <label>1</label>
    </ligand>
</feature>
<dbReference type="PIRSF" id="PIRSF005586">
    <property type="entry name" value="RNApol_RpoM"/>
    <property type="match status" value="1"/>
</dbReference>
<keyword evidence="5 6" id="KW-0804">Transcription</keyword>
<evidence type="ECO:0000256" key="1">
    <source>
        <dbReference type="ARBA" id="ARBA00022723"/>
    </source>
</evidence>
<keyword evidence="12" id="KW-1185">Reference proteome</keyword>
<dbReference type="GO" id="GO:0006351">
    <property type="term" value="P:DNA-templated transcription"/>
    <property type="evidence" value="ECO:0007669"/>
    <property type="project" value="InterPro"/>
</dbReference>
<dbReference type="Proteomes" id="UP000509301">
    <property type="component" value="Chromosome"/>
</dbReference>
<evidence type="ECO:0000256" key="7">
    <source>
        <dbReference type="PIRSR" id="PIRSR005586-1"/>
    </source>
</evidence>
<feature type="zinc finger region" description="C4-type" evidence="8">
    <location>
        <begin position="4"/>
        <end position="27"/>
    </location>
</feature>
<dbReference type="KEGG" id="mten:GWK48_02750"/>
<feature type="binding site" evidence="7">
    <location>
        <position position="4"/>
    </location>
    <ligand>
        <name>Zn(2+)</name>
        <dbReference type="ChEBI" id="CHEBI:29105"/>
        <label>1</label>
    </ligand>
</feature>
<dbReference type="SUPFAM" id="SSF57783">
    <property type="entry name" value="Zinc beta-ribbon"/>
    <property type="match status" value="2"/>
</dbReference>
<feature type="binding site" evidence="7">
    <location>
        <position position="73"/>
    </location>
    <ligand>
        <name>Zn(2+)</name>
        <dbReference type="ChEBI" id="CHEBI:29105"/>
        <label>2</label>
    </ligand>
</feature>
<evidence type="ECO:0000256" key="5">
    <source>
        <dbReference type="ARBA" id="ARBA00023163"/>
    </source>
</evidence>
<dbReference type="EMBL" id="CP049074">
    <property type="protein sequence ID" value="QKQ99454.1"/>
    <property type="molecule type" value="Genomic_DNA"/>
</dbReference>
<evidence type="ECO:0000256" key="2">
    <source>
        <dbReference type="ARBA" id="ARBA00022771"/>
    </source>
</evidence>
<evidence type="ECO:0000259" key="10">
    <source>
        <dbReference type="PROSITE" id="PS51133"/>
    </source>
</evidence>
<dbReference type="Pfam" id="PF01096">
    <property type="entry name" value="Zn_ribbon_TFIIS"/>
    <property type="match status" value="1"/>
</dbReference>
<keyword evidence="1 7" id="KW-0479">Metal-binding</keyword>
<dbReference type="GO" id="GO:0003676">
    <property type="term" value="F:nucleic acid binding"/>
    <property type="evidence" value="ECO:0007669"/>
    <property type="project" value="InterPro"/>
</dbReference>
<keyword evidence="2 8" id="KW-0863">Zinc-finger</keyword>
<organism evidence="11 12">
    <name type="scientific">Metallosphaera tengchongensis</name>
    <dbReference type="NCBI Taxonomy" id="1532350"/>
    <lineage>
        <taxon>Archaea</taxon>
        <taxon>Thermoproteota</taxon>
        <taxon>Thermoprotei</taxon>
        <taxon>Sulfolobales</taxon>
        <taxon>Sulfolobaceae</taxon>
        <taxon>Metallosphaera</taxon>
    </lineage>
</organism>
<gene>
    <name evidence="11" type="ORF">GWK48_02750</name>
</gene>
<dbReference type="SMART" id="SM00440">
    <property type="entry name" value="ZnF_C2C2"/>
    <property type="match status" value="1"/>
</dbReference>
<dbReference type="PROSITE" id="PS01030">
    <property type="entry name" value="RNA_POL_M_15KD"/>
    <property type="match status" value="1"/>
</dbReference>
<dbReference type="CDD" id="cd10511">
    <property type="entry name" value="Zn-ribbon_TFS"/>
    <property type="match status" value="1"/>
</dbReference>
<dbReference type="InterPro" id="IPR012164">
    <property type="entry name" value="Rpa12/Rpb9/Rpc10/TFS"/>
</dbReference>
<feature type="domain" description="TFIIS-type" evidence="10">
    <location>
        <begin position="66"/>
        <end position="106"/>
    </location>
</feature>
<evidence type="ECO:0000313" key="12">
    <source>
        <dbReference type="Proteomes" id="UP000509301"/>
    </source>
</evidence>
<dbReference type="InterPro" id="IPR019761">
    <property type="entry name" value="DNA-dir_RNA_pol-M_15_CS"/>
</dbReference>
<evidence type="ECO:0000256" key="8">
    <source>
        <dbReference type="PIRSR" id="PIRSR005586-2"/>
    </source>
</evidence>
<dbReference type="PROSITE" id="PS51133">
    <property type="entry name" value="ZF_TFIIS_2"/>
    <property type="match status" value="1"/>
</dbReference>
<name>A0A6N0NTD6_9CREN</name>
<protein>
    <submittedName>
        <fullName evidence="11">Transcription factor S</fullName>
    </submittedName>
</protein>
<dbReference type="GO" id="GO:0003899">
    <property type="term" value="F:DNA-directed RNA polymerase activity"/>
    <property type="evidence" value="ECO:0007669"/>
    <property type="project" value="InterPro"/>
</dbReference>
<dbReference type="GO" id="GO:0006355">
    <property type="term" value="P:regulation of DNA-templated transcription"/>
    <property type="evidence" value="ECO:0007669"/>
    <property type="project" value="InterPro"/>
</dbReference>
<dbReference type="InterPro" id="IPR006288">
    <property type="entry name" value="TFS"/>
</dbReference>
<dbReference type="OrthoDB" id="72957at2157"/>
<feature type="binding site" evidence="7">
    <location>
        <position position="70"/>
    </location>
    <ligand>
        <name>Zn(2+)</name>
        <dbReference type="ChEBI" id="CHEBI:29105"/>
        <label>2</label>
    </ligand>
</feature>
<proteinExistence type="inferred from homology"/>
<dbReference type="NCBIfam" id="TIGR01384">
    <property type="entry name" value="TFS_arch"/>
    <property type="match status" value="1"/>
</dbReference>
<reference evidence="11 12" key="1">
    <citation type="submission" date="2020-02" db="EMBL/GenBank/DDBJ databases">
        <title>Comparative genome analysis reveals the metabolism and evolution of the thermophilic archaeal genus Metallosphaera.</title>
        <authorList>
            <person name="Jiang C."/>
        </authorList>
    </citation>
    <scope>NUCLEOTIDE SEQUENCE [LARGE SCALE GENOMIC DNA]</scope>
    <source>
        <strain evidence="11 12">Ric-A</strain>
    </source>
</reference>
<dbReference type="SMART" id="SM00661">
    <property type="entry name" value="RPOL9"/>
    <property type="match status" value="1"/>
</dbReference>
<dbReference type="GO" id="GO:0008270">
    <property type="term" value="F:zinc ion binding"/>
    <property type="evidence" value="ECO:0007669"/>
    <property type="project" value="UniProtKB-KW"/>
</dbReference>
<evidence type="ECO:0000256" key="9">
    <source>
        <dbReference type="RuleBase" id="RU003474"/>
    </source>
</evidence>
<dbReference type="GeneID" id="55640832"/>
<keyword evidence="4" id="KW-0805">Transcription regulation</keyword>
<evidence type="ECO:0000256" key="6">
    <source>
        <dbReference type="PIRNR" id="PIRNR005586"/>
    </source>
</evidence>
<feature type="binding site" evidence="7">
    <location>
        <position position="7"/>
    </location>
    <ligand>
        <name>Zn(2+)</name>
        <dbReference type="ChEBI" id="CHEBI:29105"/>
        <label>1</label>
    </ligand>
</feature>
<comment type="similarity">
    <text evidence="6 9">Belongs to the archaeal rpoM/eukaryotic RPA12/RPB9/RPC11 RNA polymerase family.</text>
</comment>
<dbReference type="PANTHER" id="PTHR11239:SF12">
    <property type="entry name" value="DNA-DIRECTED RNA POLYMERASE III SUBUNIT RPC10"/>
    <property type="match status" value="1"/>
</dbReference>
<accession>A0A6N0NTD6</accession>
<keyword evidence="3 7" id="KW-0862">Zinc</keyword>
<dbReference type="InterPro" id="IPR001222">
    <property type="entry name" value="Znf_TFIIS"/>
</dbReference>
<dbReference type="AlphaFoldDB" id="A0A6N0NTD6"/>
<feature type="binding site" evidence="7">
    <location>
        <position position="101"/>
    </location>
    <ligand>
        <name>Zn(2+)</name>
        <dbReference type="ChEBI" id="CHEBI:29105"/>
        <label>2</label>
    </ligand>
</feature>
<evidence type="ECO:0000256" key="4">
    <source>
        <dbReference type="ARBA" id="ARBA00023015"/>
    </source>
</evidence>
<dbReference type="RefSeq" id="WP_174629364.1">
    <property type="nucleotide sequence ID" value="NZ_CP049074.1"/>
</dbReference>
<dbReference type="PANTHER" id="PTHR11239">
    <property type="entry name" value="DNA-DIRECTED RNA POLYMERASE"/>
    <property type="match status" value="1"/>
</dbReference>
<feature type="binding site" evidence="7">
    <location>
        <position position="98"/>
    </location>
    <ligand>
        <name>Zn(2+)</name>
        <dbReference type="ChEBI" id="CHEBI:29105"/>
        <label>2</label>
    </ligand>
</feature>